<comment type="similarity">
    <text evidence="1">Belongs to the NAD(P)H dehydrogenase (quinone) family.</text>
</comment>
<sequence length="196" mass="22274">MRVHVIHAHPVETSFNRALFNAAVDSLAKAGHSVDALNLYDEEFPAVLTREERLGYHEVPDNITPAIAPYVERLRAADALVVVHPVWNYGYPAILKGYFDRVFVPGVSFTMEGGDDRGRLVPCLTNIRKVAFITSYGGNRLRSWVMGDPPRRLAMRWGWATFRSRPRYLALYDMNNCTPTRLEGFIDNVRTEMSAF</sequence>
<protein>
    <submittedName>
        <fullName evidence="4">NAD(P)H-dependent oxidoreductase</fullName>
    </submittedName>
</protein>
<gene>
    <name evidence="4" type="ORF">KD146_00105</name>
</gene>
<keyword evidence="5" id="KW-1185">Reference proteome</keyword>
<evidence type="ECO:0000313" key="4">
    <source>
        <dbReference type="EMBL" id="MBS3847085.1"/>
    </source>
</evidence>
<comment type="caution">
    <text evidence="4">The sequence shown here is derived from an EMBL/GenBank/DDBJ whole genome shotgun (WGS) entry which is preliminary data.</text>
</comment>
<evidence type="ECO:0000259" key="3">
    <source>
        <dbReference type="Pfam" id="PF02525"/>
    </source>
</evidence>
<organism evidence="4 5">
    <name type="scientific">Devosia litorisediminis</name>
    <dbReference type="NCBI Taxonomy" id="2829817"/>
    <lineage>
        <taxon>Bacteria</taxon>
        <taxon>Pseudomonadati</taxon>
        <taxon>Pseudomonadota</taxon>
        <taxon>Alphaproteobacteria</taxon>
        <taxon>Hyphomicrobiales</taxon>
        <taxon>Devosiaceae</taxon>
        <taxon>Devosia</taxon>
    </lineage>
</organism>
<dbReference type="InterPro" id="IPR003680">
    <property type="entry name" value="Flavodoxin_fold"/>
</dbReference>
<dbReference type="PANTHER" id="PTHR10204:SF34">
    <property type="entry name" value="NAD(P)H DEHYDROGENASE [QUINONE] 1 ISOFORM 1"/>
    <property type="match status" value="1"/>
</dbReference>
<proteinExistence type="inferred from homology"/>
<dbReference type="Gene3D" id="3.40.50.360">
    <property type="match status" value="1"/>
</dbReference>
<dbReference type="AlphaFoldDB" id="A0A942E356"/>
<evidence type="ECO:0000313" key="5">
    <source>
        <dbReference type="Proteomes" id="UP000678281"/>
    </source>
</evidence>
<dbReference type="PANTHER" id="PTHR10204">
    <property type="entry name" value="NAD P H OXIDOREDUCTASE-RELATED"/>
    <property type="match status" value="1"/>
</dbReference>
<name>A0A942E356_9HYPH</name>
<evidence type="ECO:0000256" key="2">
    <source>
        <dbReference type="ARBA" id="ARBA00023002"/>
    </source>
</evidence>
<feature type="domain" description="Flavodoxin-like fold" evidence="3">
    <location>
        <begin position="1"/>
        <end position="139"/>
    </location>
</feature>
<dbReference type="GO" id="GO:0005829">
    <property type="term" value="C:cytosol"/>
    <property type="evidence" value="ECO:0007669"/>
    <property type="project" value="TreeGrafter"/>
</dbReference>
<dbReference type="InterPro" id="IPR029039">
    <property type="entry name" value="Flavoprotein-like_sf"/>
</dbReference>
<dbReference type="GO" id="GO:0003955">
    <property type="term" value="F:NAD(P)H dehydrogenase (quinone) activity"/>
    <property type="evidence" value="ECO:0007669"/>
    <property type="project" value="TreeGrafter"/>
</dbReference>
<dbReference type="EMBL" id="JAGXTP010000001">
    <property type="protein sequence ID" value="MBS3847085.1"/>
    <property type="molecule type" value="Genomic_DNA"/>
</dbReference>
<reference evidence="4" key="1">
    <citation type="submission" date="2021-04" db="EMBL/GenBank/DDBJ databases">
        <title>Devosia litorisediminis sp. nov., isolated from a sand dune.</title>
        <authorList>
            <person name="Park S."/>
            <person name="Yoon J.-H."/>
        </authorList>
    </citation>
    <scope>NUCLEOTIDE SEQUENCE</scope>
    <source>
        <strain evidence="4">BSSL-BM10</strain>
    </source>
</reference>
<accession>A0A942E356</accession>
<keyword evidence="2" id="KW-0560">Oxidoreductase</keyword>
<dbReference type="Pfam" id="PF02525">
    <property type="entry name" value="Flavodoxin_2"/>
    <property type="match status" value="1"/>
</dbReference>
<evidence type="ECO:0000256" key="1">
    <source>
        <dbReference type="ARBA" id="ARBA00006252"/>
    </source>
</evidence>
<dbReference type="SUPFAM" id="SSF52218">
    <property type="entry name" value="Flavoproteins"/>
    <property type="match status" value="1"/>
</dbReference>
<dbReference type="RefSeq" id="WP_212656742.1">
    <property type="nucleotide sequence ID" value="NZ_JAGXTP010000001.1"/>
</dbReference>
<dbReference type="Proteomes" id="UP000678281">
    <property type="component" value="Unassembled WGS sequence"/>
</dbReference>
<dbReference type="InterPro" id="IPR051545">
    <property type="entry name" value="NAD(P)H_dehydrogenase_qn"/>
</dbReference>